<gene>
    <name evidence="2" type="ORF">ACFP2V_35150</name>
</gene>
<accession>A0ABW0Y1C8</accession>
<organism evidence="2 3">
    <name type="scientific">Streptomyces incanus</name>
    <dbReference type="NCBI Taxonomy" id="887453"/>
    <lineage>
        <taxon>Bacteria</taxon>
        <taxon>Bacillati</taxon>
        <taxon>Actinomycetota</taxon>
        <taxon>Actinomycetes</taxon>
        <taxon>Kitasatosporales</taxon>
        <taxon>Streptomycetaceae</taxon>
        <taxon>Streptomyces</taxon>
    </lineage>
</organism>
<proteinExistence type="predicted"/>
<comment type="caution">
    <text evidence="2">The sequence shown here is derived from an EMBL/GenBank/DDBJ whole genome shotgun (WGS) entry which is preliminary data.</text>
</comment>
<dbReference type="RefSeq" id="WP_381219541.1">
    <property type="nucleotide sequence ID" value="NZ_JBHSPC010000147.1"/>
</dbReference>
<evidence type="ECO:0000256" key="1">
    <source>
        <dbReference type="SAM" id="MobiDB-lite"/>
    </source>
</evidence>
<protein>
    <recommendedName>
        <fullName evidence="4">DUF1844 domain-containing protein</fullName>
    </recommendedName>
</protein>
<evidence type="ECO:0008006" key="4">
    <source>
        <dbReference type="Google" id="ProtNLM"/>
    </source>
</evidence>
<reference evidence="3" key="1">
    <citation type="journal article" date="2019" name="Int. J. Syst. Evol. Microbiol.">
        <title>The Global Catalogue of Microorganisms (GCM) 10K type strain sequencing project: providing services to taxonomists for standard genome sequencing and annotation.</title>
        <authorList>
            <consortium name="The Broad Institute Genomics Platform"/>
            <consortium name="The Broad Institute Genome Sequencing Center for Infectious Disease"/>
            <person name="Wu L."/>
            <person name="Ma J."/>
        </authorList>
    </citation>
    <scope>NUCLEOTIDE SEQUENCE [LARGE SCALE GENOMIC DNA]</scope>
    <source>
        <strain evidence="3">JCM 13852</strain>
    </source>
</reference>
<feature type="region of interest" description="Disordered" evidence="1">
    <location>
        <begin position="1"/>
        <end position="23"/>
    </location>
</feature>
<keyword evidence="3" id="KW-1185">Reference proteome</keyword>
<evidence type="ECO:0000313" key="2">
    <source>
        <dbReference type="EMBL" id="MFC5675109.1"/>
    </source>
</evidence>
<evidence type="ECO:0000313" key="3">
    <source>
        <dbReference type="Proteomes" id="UP001596183"/>
    </source>
</evidence>
<dbReference type="EMBL" id="JBHSPC010000147">
    <property type="protein sequence ID" value="MFC5675109.1"/>
    <property type="molecule type" value="Genomic_DNA"/>
</dbReference>
<sequence>MTCESASGESHEPRPLPWPGSDGKRAYVIADPARPGPVSRRANAVEAAQLEMAAVLLGHARQLVDEAGPEELRYLVAELTRTLADTLRIALRVKS</sequence>
<name>A0ABW0Y1C8_9ACTN</name>
<dbReference type="Proteomes" id="UP001596183">
    <property type="component" value="Unassembled WGS sequence"/>
</dbReference>